<evidence type="ECO:0000313" key="1">
    <source>
        <dbReference type="EMBL" id="VFU61853.1"/>
    </source>
</evidence>
<dbReference type="EMBL" id="CAADRP010002140">
    <property type="protein sequence ID" value="VFU61853.1"/>
    <property type="molecule type" value="Genomic_DNA"/>
</dbReference>
<reference evidence="1" key="1">
    <citation type="submission" date="2019-03" db="EMBL/GenBank/DDBJ databases">
        <authorList>
            <person name="Mank J."/>
            <person name="Almeida P."/>
        </authorList>
    </citation>
    <scope>NUCLEOTIDE SEQUENCE</scope>
    <source>
        <strain evidence="1">78183</strain>
    </source>
</reference>
<dbReference type="AlphaFoldDB" id="A0A6N2N4L1"/>
<proteinExistence type="predicted"/>
<organism evidence="1">
    <name type="scientific">Salix viminalis</name>
    <name type="common">Common osier</name>
    <name type="synonym">Basket willow</name>
    <dbReference type="NCBI Taxonomy" id="40686"/>
    <lineage>
        <taxon>Eukaryota</taxon>
        <taxon>Viridiplantae</taxon>
        <taxon>Streptophyta</taxon>
        <taxon>Embryophyta</taxon>
        <taxon>Tracheophyta</taxon>
        <taxon>Spermatophyta</taxon>
        <taxon>Magnoliopsida</taxon>
        <taxon>eudicotyledons</taxon>
        <taxon>Gunneridae</taxon>
        <taxon>Pentapetalae</taxon>
        <taxon>rosids</taxon>
        <taxon>fabids</taxon>
        <taxon>Malpighiales</taxon>
        <taxon>Salicaceae</taxon>
        <taxon>Saliceae</taxon>
        <taxon>Salix</taxon>
    </lineage>
</organism>
<gene>
    <name evidence="1" type="ORF">SVIM_LOCUS464420</name>
</gene>
<protein>
    <submittedName>
        <fullName evidence="1">Uncharacterized protein</fullName>
    </submittedName>
</protein>
<accession>A0A6N2N4L1</accession>
<sequence length="85" mass="9151">MDAVMSRQIVGLMIGIIPPFRKVLIGDSAPLHAIEDSADMARSEGGHSNYDFDIESKSSEGVGVYRSIYAKDGLVDLPAGLESPW</sequence>
<name>A0A6N2N4L1_SALVM</name>